<dbReference type="AlphaFoldDB" id="W6UPR4"/>
<dbReference type="CTD" id="36345455"/>
<dbReference type="KEGG" id="egl:EGR_09740"/>
<keyword evidence="5" id="KW-1185">Reference proteome</keyword>
<feature type="compositionally biased region" description="Basic and acidic residues" evidence="2">
    <location>
        <begin position="201"/>
        <end position="216"/>
    </location>
</feature>
<dbReference type="Pfam" id="PF13499">
    <property type="entry name" value="EF-hand_7"/>
    <property type="match status" value="1"/>
</dbReference>
<comment type="caution">
    <text evidence="4">The sequence shown here is derived from an EMBL/GenBank/DDBJ whole genome shotgun (WGS) entry which is preliminary data.</text>
</comment>
<feature type="compositionally biased region" description="Basic and acidic residues" evidence="2">
    <location>
        <begin position="160"/>
        <end position="169"/>
    </location>
</feature>
<feature type="region of interest" description="Disordered" evidence="2">
    <location>
        <begin position="324"/>
        <end position="345"/>
    </location>
</feature>
<feature type="region of interest" description="Disordered" evidence="2">
    <location>
        <begin position="153"/>
        <end position="306"/>
    </location>
</feature>
<accession>W6UPR4</accession>
<dbReference type="Proteomes" id="UP000019149">
    <property type="component" value="Unassembled WGS sequence"/>
</dbReference>
<dbReference type="EMBL" id="APAU02000164">
    <property type="protein sequence ID" value="EUB55394.1"/>
    <property type="molecule type" value="Genomic_DNA"/>
</dbReference>
<feature type="domain" description="EF-hand" evidence="3">
    <location>
        <begin position="83"/>
        <end position="118"/>
    </location>
</feature>
<protein>
    <recommendedName>
        <fullName evidence="3">EF-hand domain-containing protein</fullName>
    </recommendedName>
</protein>
<keyword evidence="1" id="KW-0106">Calcium</keyword>
<dbReference type="OrthoDB" id="6275914at2759"/>
<proteinExistence type="predicted"/>
<dbReference type="Gene3D" id="1.10.238.10">
    <property type="entry name" value="EF-hand"/>
    <property type="match status" value="1"/>
</dbReference>
<dbReference type="GO" id="GO:0005509">
    <property type="term" value="F:calcium ion binding"/>
    <property type="evidence" value="ECO:0007669"/>
    <property type="project" value="InterPro"/>
</dbReference>
<feature type="compositionally biased region" description="Basic and acidic residues" evidence="2">
    <location>
        <begin position="223"/>
        <end position="243"/>
    </location>
</feature>
<dbReference type="InterPro" id="IPR018247">
    <property type="entry name" value="EF_Hand_1_Ca_BS"/>
</dbReference>
<dbReference type="PROSITE" id="PS00018">
    <property type="entry name" value="EF_HAND_1"/>
    <property type="match status" value="1"/>
</dbReference>
<name>W6UPR4_ECHGR</name>
<evidence type="ECO:0000313" key="5">
    <source>
        <dbReference type="Proteomes" id="UP000019149"/>
    </source>
</evidence>
<evidence type="ECO:0000256" key="1">
    <source>
        <dbReference type="ARBA" id="ARBA00022837"/>
    </source>
</evidence>
<evidence type="ECO:0000259" key="3">
    <source>
        <dbReference type="PROSITE" id="PS50222"/>
    </source>
</evidence>
<dbReference type="InterPro" id="IPR011992">
    <property type="entry name" value="EF-hand-dom_pair"/>
</dbReference>
<reference evidence="4 5" key="1">
    <citation type="journal article" date="2013" name="Nat. Genet.">
        <title>The genome of the hydatid tapeworm Echinococcus granulosus.</title>
        <authorList>
            <person name="Zheng H."/>
            <person name="Zhang W."/>
            <person name="Zhang L."/>
            <person name="Zhang Z."/>
            <person name="Li J."/>
            <person name="Lu G."/>
            <person name="Zhu Y."/>
            <person name="Wang Y."/>
            <person name="Huang Y."/>
            <person name="Liu J."/>
            <person name="Kang H."/>
            <person name="Chen J."/>
            <person name="Wang L."/>
            <person name="Chen A."/>
            <person name="Yu S."/>
            <person name="Gao Z."/>
            <person name="Jin L."/>
            <person name="Gu W."/>
            <person name="Wang Z."/>
            <person name="Zhao L."/>
            <person name="Shi B."/>
            <person name="Wen H."/>
            <person name="Lin R."/>
            <person name="Jones M.K."/>
            <person name="Brejova B."/>
            <person name="Vinar T."/>
            <person name="Zhao G."/>
            <person name="McManus D.P."/>
            <person name="Chen Z."/>
            <person name="Zhou Y."/>
            <person name="Wang S."/>
        </authorList>
    </citation>
    <scope>NUCLEOTIDE SEQUENCE [LARGE SCALE GENOMIC DNA]</scope>
</reference>
<feature type="compositionally biased region" description="Basic residues" evidence="2">
    <location>
        <begin position="264"/>
        <end position="273"/>
    </location>
</feature>
<feature type="compositionally biased region" description="Polar residues" evidence="2">
    <location>
        <begin position="170"/>
        <end position="186"/>
    </location>
</feature>
<dbReference type="STRING" id="6210.W6UPR4"/>
<dbReference type="SUPFAM" id="SSF47473">
    <property type="entry name" value="EF-hand"/>
    <property type="match status" value="1"/>
</dbReference>
<evidence type="ECO:0000256" key="2">
    <source>
        <dbReference type="SAM" id="MobiDB-lite"/>
    </source>
</evidence>
<feature type="compositionally biased region" description="Polar residues" evidence="2">
    <location>
        <begin position="280"/>
        <end position="290"/>
    </location>
</feature>
<dbReference type="RefSeq" id="XP_024346590.1">
    <property type="nucleotide sequence ID" value="XM_024498989.1"/>
</dbReference>
<dbReference type="PROSITE" id="PS50222">
    <property type="entry name" value="EF_HAND_2"/>
    <property type="match status" value="1"/>
</dbReference>
<gene>
    <name evidence="4" type="ORF">EGR_09740</name>
</gene>
<evidence type="ECO:0000313" key="4">
    <source>
        <dbReference type="EMBL" id="EUB55394.1"/>
    </source>
</evidence>
<dbReference type="GeneID" id="36345455"/>
<organism evidence="4 5">
    <name type="scientific">Echinococcus granulosus</name>
    <name type="common">Hydatid tapeworm</name>
    <dbReference type="NCBI Taxonomy" id="6210"/>
    <lineage>
        <taxon>Eukaryota</taxon>
        <taxon>Metazoa</taxon>
        <taxon>Spiralia</taxon>
        <taxon>Lophotrochozoa</taxon>
        <taxon>Platyhelminthes</taxon>
        <taxon>Cestoda</taxon>
        <taxon>Eucestoda</taxon>
        <taxon>Cyclophyllidea</taxon>
        <taxon>Taeniidae</taxon>
        <taxon>Echinococcus</taxon>
        <taxon>Echinococcus granulosus group</taxon>
    </lineage>
</organism>
<dbReference type="InterPro" id="IPR002048">
    <property type="entry name" value="EF_hand_dom"/>
</dbReference>
<feature type="compositionally biased region" description="Polar residues" evidence="2">
    <location>
        <begin position="335"/>
        <end position="345"/>
    </location>
</feature>
<sequence length="345" mass="38574">MEGKQSKSRKAPTLAHNRHKDAAVVKTKYPQQATWLHPSLLFFLRPSVCLRALVHCLAEQRGNIHATVLFVVFVIVDAFKEGEVMAAFLEFFHAIDTDKTGVITIDDLRNYMHRKRYKAEFVTTWTELFDPDRTGFITFENYCEVLGLKPASPKAAEPSVKSESRKQEPSDSTASTQEIKASTTEVVQEVPVQRELVPNEEVEKPSHDDSVERRSATDSVGQENKELENSENEESSKQPEKGSVDLVDATDTTQSGEKSSGSQSRKHKHSKSPSKKDSTQVESTAPTVEAQTAIPAQESGDSNMDIFDWLNANSQHGVTFEDDDMDEEETLVESVHQQSQMAQCQ</sequence>